<proteinExistence type="predicted"/>
<feature type="coiled-coil region" evidence="1">
    <location>
        <begin position="252"/>
        <end position="294"/>
    </location>
</feature>
<evidence type="ECO:0000313" key="4">
    <source>
        <dbReference type="Proteomes" id="UP000694429"/>
    </source>
</evidence>
<feature type="compositionally biased region" description="Basic and acidic residues" evidence="2">
    <location>
        <begin position="173"/>
        <end position="185"/>
    </location>
</feature>
<evidence type="ECO:0000256" key="1">
    <source>
        <dbReference type="SAM" id="Coils"/>
    </source>
</evidence>
<reference evidence="3" key="2">
    <citation type="submission" date="2025-08" db="UniProtKB">
        <authorList>
            <consortium name="Ensembl"/>
        </authorList>
    </citation>
    <scope>IDENTIFICATION</scope>
</reference>
<sequence length="527" mass="60027">HTPQRLPSRTRVGARPTSGSCDPRITTPPPSSPGPAASGHHSLPSSPTPGAASLTSCSRRLELRSAGARRPRTLTTPRSLASRLRPENRPQLPRHQPPPAALQHFERSFRKPTGGGNRKSGATITCPPPPRACLPGPPRFNSQKTESFPLRRNVLRFRPRVLHAGNGVGNKSGESEKWNATPPRDEVCGSVRLPWRRRVTAGPAARARGHGHAGSAASSGDVLGASVLLQEQIQRRWRGYRIRKYCFNYFYLKEYLRAVSETNDAIREALEEFAEMKEREEKKADLEREEKKRDYQARKMHYLLSTKQIPGIYNSPFRKDPDPWELRLQKAKPLTCHRPKVKQKRYISLSSWLACTSARSFPRSEILPPIDRKRCQGPFRDITEVLEQRYKPLEPTLRVAEPIDELKVAREELRRQEWMRNVNDNMFLPFSSHHKNKKYIPLMHSSSKYGPNSYGSQHFRDENPRKWICDKLFSLAVDFLLLIQRSTKFSETDGVPSTTNLPFCSSAVGKARWINILELNFSPNSFK</sequence>
<feature type="region of interest" description="Disordered" evidence="2">
    <location>
        <begin position="165"/>
        <end position="185"/>
    </location>
</feature>
<evidence type="ECO:0000313" key="3">
    <source>
        <dbReference type="Ensembl" id="ENSCAFP00030037225.1"/>
    </source>
</evidence>
<name>A0A8C0P7H2_CANLF</name>
<feature type="region of interest" description="Disordered" evidence="2">
    <location>
        <begin position="1"/>
        <end position="131"/>
    </location>
</feature>
<evidence type="ECO:0000256" key="2">
    <source>
        <dbReference type="SAM" id="MobiDB-lite"/>
    </source>
</evidence>
<organism evidence="3 4">
    <name type="scientific">Canis lupus familiaris</name>
    <name type="common">Dog</name>
    <name type="synonym">Canis familiaris</name>
    <dbReference type="NCBI Taxonomy" id="9615"/>
    <lineage>
        <taxon>Eukaryota</taxon>
        <taxon>Metazoa</taxon>
        <taxon>Chordata</taxon>
        <taxon>Craniata</taxon>
        <taxon>Vertebrata</taxon>
        <taxon>Euteleostomi</taxon>
        <taxon>Mammalia</taxon>
        <taxon>Eutheria</taxon>
        <taxon>Laurasiatheria</taxon>
        <taxon>Carnivora</taxon>
        <taxon>Caniformia</taxon>
        <taxon>Canidae</taxon>
        <taxon>Canis</taxon>
    </lineage>
</organism>
<evidence type="ECO:0008006" key="5">
    <source>
        <dbReference type="Google" id="ProtNLM"/>
    </source>
</evidence>
<reference evidence="3" key="1">
    <citation type="submission" date="2019-03" db="EMBL/GenBank/DDBJ databases">
        <authorList>
            <person name="Warren W.C."/>
            <person name="Johnson G.S."/>
        </authorList>
    </citation>
    <scope>NUCLEOTIDE SEQUENCE [LARGE SCALE GENOMIC DNA]</scope>
    <source>
        <strain evidence="3">Basenji</strain>
    </source>
</reference>
<accession>A0A8C0P7H2</accession>
<keyword evidence="1" id="KW-0175">Coiled coil</keyword>
<dbReference type="Ensembl" id="ENSCAFT00030042668.1">
    <property type="protein sequence ID" value="ENSCAFP00030037225.1"/>
    <property type="gene ID" value="ENSCAFG00030023155.1"/>
</dbReference>
<protein>
    <recommendedName>
        <fullName evidence="5">Spermatogenesis associated 17</fullName>
    </recommendedName>
</protein>
<dbReference type="AlphaFoldDB" id="A0A8C0P7H2"/>
<dbReference type="Proteomes" id="UP000694429">
    <property type="component" value="Chromosome 38"/>
</dbReference>